<evidence type="ECO:0000313" key="8">
    <source>
        <dbReference type="Proteomes" id="UP000193920"/>
    </source>
</evidence>
<keyword evidence="4" id="KW-0812">Transmembrane</keyword>
<feature type="compositionally biased region" description="Polar residues" evidence="3">
    <location>
        <begin position="344"/>
        <end position="379"/>
    </location>
</feature>
<protein>
    <recommendedName>
        <fullName evidence="6">SH3 domain-containing protein</fullName>
    </recommendedName>
</protein>
<dbReference type="PROSITE" id="PS50002">
    <property type="entry name" value="SH3"/>
    <property type="match status" value="1"/>
</dbReference>
<keyword evidence="1 2" id="KW-0728">SH3 domain</keyword>
<dbReference type="Proteomes" id="UP000193920">
    <property type="component" value="Unassembled WGS sequence"/>
</dbReference>
<organism evidence="7 8">
    <name type="scientific">Neocallimastix californiae</name>
    <dbReference type="NCBI Taxonomy" id="1754190"/>
    <lineage>
        <taxon>Eukaryota</taxon>
        <taxon>Fungi</taxon>
        <taxon>Fungi incertae sedis</taxon>
        <taxon>Chytridiomycota</taxon>
        <taxon>Chytridiomycota incertae sedis</taxon>
        <taxon>Neocallimastigomycetes</taxon>
        <taxon>Neocallimastigales</taxon>
        <taxon>Neocallimastigaceae</taxon>
        <taxon>Neocallimastix</taxon>
    </lineage>
</organism>
<dbReference type="InterPro" id="IPR001452">
    <property type="entry name" value="SH3_domain"/>
</dbReference>
<proteinExistence type="predicted"/>
<feature type="signal peptide" evidence="5">
    <location>
        <begin position="1"/>
        <end position="18"/>
    </location>
</feature>
<evidence type="ECO:0000313" key="7">
    <source>
        <dbReference type="EMBL" id="ORY72856.1"/>
    </source>
</evidence>
<dbReference type="InterPro" id="IPR036028">
    <property type="entry name" value="SH3-like_dom_sf"/>
</dbReference>
<keyword evidence="4" id="KW-1133">Transmembrane helix</keyword>
<comment type="caution">
    <text evidence="7">The sequence shown here is derived from an EMBL/GenBank/DDBJ whole genome shotgun (WGS) entry which is preliminary data.</text>
</comment>
<dbReference type="AlphaFoldDB" id="A0A1Y2ENS6"/>
<evidence type="ECO:0000256" key="1">
    <source>
        <dbReference type="ARBA" id="ARBA00022443"/>
    </source>
</evidence>
<feature type="compositionally biased region" description="Polar residues" evidence="3">
    <location>
        <begin position="219"/>
        <end position="250"/>
    </location>
</feature>
<keyword evidence="8" id="KW-1185">Reference proteome</keyword>
<keyword evidence="5" id="KW-0732">Signal</keyword>
<dbReference type="EMBL" id="MCOG01000037">
    <property type="protein sequence ID" value="ORY72856.1"/>
    <property type="molecule type" value="Genomic_DNA"/>
</dbReference>
<feature type="chain" id="PRO_5012734155" description="SH3 domain-containing protein" evidence="5">
    <location>
        <begin position="19"/>
        <end position="582"/>
    </location>
</feature>
<feature type="transmembrane region" description="Helical" evidence="4">
    <location>
        <begin position="255"/>
        <end position="277"/>
    </location>
</feature>
<feature type="compositionally biased region" description="Low complexity" evidence="3">
    <location>
        <begin position="179"/>
        <end position="205"/>
    </location>
</feature>
<name>A0A1Y2ENS6_9FUNG</name>
<gene>
    <name evidence="7" type="ORF">LY90DRAFT_666955</name>
</gene>
<feature type="compositionally biased region" description="Low complexity" evidence="3">
    <location>
        <begin position="116"/>
        <end position="172"/>
    </location>
</feature>
<sequence>MTLIKLFLVVLFVTLSFATNSEIYFSNLDEEIIIGKERLQAYTNDLEEEGSMVLKLILESGKEYNLSSMVCRVGKGQFNWVPPNTIPDNSVGVFEYVINVDGDEFSGTSEKMRFVSTPSSSSDTTSSSDPSSSSDSSLSSVPSSSNTSSSSDVTSSSSTTKRTTTTRISTTTTERRKTTTTSKSSSTETIDSIDNISDNNFDSNSQNGNGNAFGMPEQPLNSTSQQPAGNTNDSITQNKSFQGVDNSNNPENKNYLIYIGGGSGIVVVALTGLFVAYRVKSRRSLSEYEFDSRPYNNTSMEMPALLNGNLTSVNVIGSPNYLDTPKGNQYGGLYNNNNNYNNNSSMSYRGPNTNNNGYVSPSLSDQSSNLDTTFYNSPKQGVKGDAANNSNNSNNKRNTYEMISPYDPRETSYQNYSGNYDESLVLDNNNGIINLNGNPNMKLNVDINSKIPNSENYSANPRCGSLPRNRVPEDIAVPLMSDEEDEEARRNYRSSILSYISSNRGSFYGDASAEHSISHILLNQVCTVAYASQPENEDELYLCVGDKVKILEVYDDGWAYSLHVSSGLEGMIPLNCTAEYYQ</sequence>
<evidence type="ECO:0000256" key="5">
    <source>
        <dbReference type="SAM" id="SignalP"/>
    </source>
</evidence>
<evidence type="ECO:0000256" key="4">
    <source>
        <dbReference type="SAM" id="Phobius"/>
    </source>
</evidence>
<reference evidence="7 8" key="1">
    <citation type="submission" date="2016-08" db="EMBL/GenBank/DDBJ databases">
        <title>A Parts List for Fungal Cellulosomes Revealed by Comparative Genomics.</title>
        <authorList>
            <consortium name="DOE Joint Genome Institute"/>
            <person name="Haitjema C.H."/>
            <person name="Gilmore S.P."/>
            <person name="Henske J.K."/>
            <person name="Solomon K.V."/>
            <person name="De Groot R."/>
            <person name="Kuo A."/>
            <person name="Mondo S.J."/>
            <person name="Salamov A.A."/>
            <person name="Labutti K."/>
            <person name="Zhao Z."/>
            <person name="Chiniquy J."/>
            <person name="Barry K."/>
            <person name="Brewer H.M."/>
            <person name="Purvine S.O."/>
            <person name="Wright A.T."/>
            <person name="Boxma B."/>
            <person name="Van Alen T."/>
            <person name="Hackstein J.H."/>
            <person name="Baker S.E."/>
            <person name="Grigoriev I.V."/>
            <person name="O'Malley M.A."/>
        </authorList>
    </citation>
    <scope>NUCLEOTIDE SEQUENCE [LARGE SCALE GENOMIC DNA]</scope>
    <source>
        <strain evidence="7 8">G1</strain>
    </source>
</reference>
<evidence type="ECO:0000259" key="6">
    <source>
        <dbReference type="PROSITE" id="PS50002"/>
    </source>
</evidence>
<dbReference type="Gene3D" id="2.30.30.40">
    <property type="entry name" value="SH3 Domains"/>
    <property type="match status" value="1"/>
</dbReference>
<evidence type="ECO:0000256" key="3">
    <source>
        <dbReference type="SAM" id="MobiDB-lite"/>
    </source>
</evidence>
<dbReference type="SUPFAM" id="SSF50044">
    <property type="entry name" value="SH3-domain"/>
    <property type="match status" value="1"/>
</dbReference>
<keyword evidence="4" id="KW-0472">Membrane</keyword>
<dbReference type="OrthoDB" id="2154322at2759"/>
<dbReference type="SMART" id="SM00326">
    <property type="entry name" value="SH3"/>
    <property type="match status" value="1"/>
</dbReference>
<feature type="region of interest" description="Disordered" evidence="3">
    <location>
        <begin position="113"/>
        <end position="250"/>
    </location>
</feature>
<feature type="region of interest" description="Disordered" evidence="3">
    <location>
        <begin position="335"/>
        <end position="408"/>
    </location>
</feature>
<accession>A0A1Y2ENS6</accession>
<feature type="domain" description="SH3" evidence="6">
    <location>
        <begin position="521"/>
        <end position="582"/>
    </location>
</feature>
<evidence type="ECO:0000256" key="2">
    <source>
        <dbReference type="PROSITE-ProRule" id="PRU00192"/>
    </source>
</evidence>